<keyword evidence="11 16" id="KW-1133">Transmembrane helix</keyword>
<gene>
    <name evidence="16" type="primary">ftsI</name>
    <name evidence="19" type="ORF">QRD43_07820</name>
</gene>
<evidence type="ECO:0000256" key="1">
    <source>
        <dbReference type="ARBA" id="ARBA00004370"/>
    </source>
</evidence>
<evidence type="ECO:0000256" key="7">
    <source>
        <dbReference type="ARBA" id="ARBA00022692"/>
    </source>
</evidence>
<comment type="caution">
    <text evidence="19">The sequence shown here is derived from an EMBL/GenBank/DDBJ whole genome shotgun (WGS) entry which is preliminary data.</text>
</comment>
<dbReference type="InterPro" id="IPR050515">
    <property type="entry name" value="Beta-lactam/transpept"/>
</dbReference>
<feature type="domain" description="Penicillin-binding protein dimerisation" evidence="18">
    <location>
        <begin position="76"/>
        <end position="221"/>
    </location>
</feature>
<dbReference type="Proteomes" id="UP001238603">
    <property type="component" value="Unassembled WGS sequence"/>
</dbReference>
<keyword evidence="20" id="KW-1185">Reference proteome</keyword>
<keyword evidence="2 16" id="KW-1003">Cell membrane</keyword>
<evidence type="ECO:0000256" key="12">
    <source>
        <dbReference type="ARBA" id="ARBA00023136"/>
    </source>
</evidence>
<keyword evidence="5 16" id="KW-0121">Carboxypeptidase</keyword>
<keyword evidence="14 16" id="KW-0131">Cell cycle</keyword>
<dbReference type="InterPro" id="IPR001460">
    <property type="entry name" value="PCN-bd_Tpept"/>
</dbReference>
<keyword evidence="12 16" id="KW-0472">Membrane</keyword>
<evidence type="ECO:0000256" key="14">
    <source>
        <dbReference type="ARBA" id="ARBA00023306"/>
    </source>
</evidence>
<evidence type="ECO:0000259" key="17">
    <source>
        <dbReference type="Pfam" id="PF00905"/>
    </source>
</evidence>
<comment type="subcellular location">
    <subcellularLocation>
        <location evidence="16">Cell inner membrane</location>
        <topology evidence="16">Single-pass membrane protein</topology>
    </subcellularLocation>
    <subcellularLocation>
        <location evidence="1">Membrane</location>
    </subcellularLocation>
</comment>
<evidence type="ECO:0000256" key="4">
    <source>
        <dbReference type="ARBA" id="ARBA00022618"/>
    </source>
</evidence>
<evidence type="ECO:0000256" key="9">
    <source>
        <dbReference type="ARBA" id="ARBA00022960"/>
    </source>
</evidence>
<evidence type="ECO:0000256" key="16">
    <source>
        <dbReference type="HAMAP-Rule" id="MF_02080"/>
    </source>
</evidence>
<dbReference type="InterPro" id="IPR036138">
    <property type="entry name" value="PBP_dimer_sf"/>
</dbReference>
<dbReference type="EMBL" id="JASVDS010000002">
    <property type="protein sequence ID" value="MDL5031813.1"/>
    <property type="molecule type" value="Genomic_DNA"/>
</dbReference>
<keyword evidence="10 16" id="KW-0573">Peptidoglycan synthesis</keyword>
<accession>A0ABT7LG31</accession>
<sequence length="593" mass="64687">MSGKRTGGNALSPRGVNYATSPLLAAKTPPWRSRFIVALVGLAFAGLLGRAVYVQLIAQDFFQRQGEARYAHTLELPASRGQIKDRSGQVLASSVAVPSIWAFPKDVDTDPEKRRELARILKVSPQELDKRLDPSNRFVFLRRQADDDTAAKIKALNLKGVFQDREYKRQYPEGESAAHIVGFTNLEERGQEGIELAFQKDLQGRDGSRAVVKDRLGRVVEDMGERVPASNGRDIQLSIDAKVQFFAYQRIRDAVAEHRAKAGSVVVLDVQTGEVLALANWPSYNPGDRQNLLGEQLRNRALTDVFEPGSTMKPFTIGLALETGRVRPDTVINTARGAVMIAGWSPTDVHPYGDLTVAQVIQKSSNVGTAKIAMQMPAREMHEMFTAIGLGQRPQLEFPGAMTGKLRPYKSWRPIEQATMSYGYGLSASLFQLARAYTTFARDGEVIPVTIMKRPSSEPVSGLRVFRPEIAQQVRAMLQTAAAPGGTAPAAMVPGYSIGGKSGTAHKQEGKGYAGHKYRSWFVGLAPISKPRIVVAVMVDEPSNGVYFGGAVAAPVFSQVVAQTLRLMGVPPDLDVKTQIVASQKLEAVEESF</sequence>
<evidence type="ECO:0000256" key="3">
    <source>
        <dbReference type="ARBA" id="ARBA00022519"/>
    </source>
</evidence>
<evidence type="ECO:0000256" key="15">
    <source>
        <dbReference type="ARBA" id="ARBA00023316"/>
    </source>
</evidence>
<comment type="similarity">
    <text evidence="16">Belongs to the transpeptidase family. FtsI subfamily.</text>
</comment>
<dbReference type="PANTHER" id="PTHR30627">
    <property type="entry name" value="PEPTIDOGLYCAN D,D-TRANSPEPTIDASE"/>
    <property type="match status" value="1"/>
</dbReference>
<dbReference type="InterPro" id="IPR037532">
    <property type="entry name" value="FtsI_transpept"/>
</dbReference>
<protein>
    <recommendedName>
        <fullName evidence="16">Peptidoglycan D,D-transpeptidase FtsI</fullName>
        <ecNumber evidence="16">3.4.16.4</ecNumber>
    </recommendedName>
    <alternativeName>
        <fullName evidence="16">Penicillin-binding protein 3</fullName>
        <shortName evidence="16">PBP-3</shortName>
    </alternativeName>
</protein>
<dbReference type="InterPro" id="IPR005311">
    <property type="entry name" value="PBP_dimer"/>
</dbReference>
<feature type="domain" description="Penicillin-binding protein transpeptidase" evidence="17">
    <location>
        <begin position="263"/>
        <end position="561"/>
    </location>
</feature>
<feature type="active site" description="Acyl-ester intermediate" evidence="16">
    <location>
        <position position="310"/>
    </location>
</feature>
<dbReference type="EC" id="3.4.16.4" evidence="16"/>
<feature type="transmembrane region" description="Helical" evidence="16">
    <location>
        <begin position="35"/>
        <end position="53"/>
    </location>
</feature>
<evidence type="ECO:0000256" key="10">
    <source>
        <dbReference type="ARBA" id="ARBA00022984"/>
    </source>
</evidence>
<keyword evidence="6 16" id="KW-0645">Protease</keyword>
<comment type="function">
    <text evidence="16">Catalyzes cross-linking of the peptidoglycan cell wall at the division septum.</text>
</comment>
<dbReference type="HAMAP" id="MF_02080">
    <property type="entry name" value="FtsI_transpept"/>
    <property type="match status" value="1"/>
</dbReference>
<keyword evidence="13 16" id="KW-0717">Septation</keyword>
<dbReference type="RefSeq" id="WP_285981926.1">
    <property type="nucleotide sequence ID" value="NZ_JASVDS010000002.1"/>
</dbReference>
<dbReference type="SUPFAM" id="SSF56601">
    <property type="entry name" value="beta-lactamase/transpeptidase-like"/>
    <property type="match status" value="1"/>
</dbReference>
<organism evidence="19 20">
    <name type="scientific">Roseateles subflavus</name>
    <dbReference type="NCBI Taxonomy" id="3053353"/>
    <lineage>
        <taxon>Bacteria</taxon>
        <taxon>Pseudomonadati</taxon>
        <taxon>Pseudomonadota</taxon>
        <taxon>Betaproteobacteria</taxon>
        <taxon>Burkholderiales</taxon>
        <taxon>Sphaerotilaceae</taxon>
        <taxon>Roseateles</taxon>
    </lineage>
</organism>
<comment type="catalytic activity">
    <reaction evidence="16">
        <text>Preferential cleavage: (Ac)2-L-Lys-D-Ala-|-D-Ala. Also transpeptidation of peptidyl-alanyl moieties that are N-acyl substituents of D-alanine.</text>
        <dbReference type="EC" id="3.4.16.4"/>
    </reaction>
</comment>
<keyword evidence="7 16" id="KW-0812">Transmembrane</keyword>
<keyword evidence="3 16" id="KW-0997">Cell inner membrane</keyword>
<evidence type="ECO:0000259" key="18">
    <source>
        <dbReference type="Pfam" id="PF03717"/>
    </source>
</evidence>
<reference evidence="19 20" key="1">
    <citation type="submission" date="2023-06" db="EMBL/GenBank/DDBJ databases">
        <title>Pelomonas sp. APW6 16S ribosomal RNA gene genome sequencing and assembly.</title>
        <authorList>
            <person name="Woo H."/>
        </authorList>
    </citation>
    <scope>NUCLEOTIDE SEQUENCE [LARGE SCALE GENOMIC DNA]</scope>
    <source>
        <strain evidence="19 20">APW6</strain>
    </source>
</reference>
<proteinExistence type="inferred from homology"/>
<evidence type="ECO:0000256" key="6">
    <source>
        <dbReference type="ARBA" id="ARBA00022670"/>
    </source>
</evidence>
<evidence type="ECO:0000256" key="13">
    <source>
        <dbReference type="ARBA" id="ARBA00023210"/>
    </source>
</evidence>
<dbReference type="Gene3D" id="3.40.710.10">
    <property type="entry name" value="DD-peptidase/beta-lactamase superfamily"/>
    <property type="match status" value="1"/>
</dbReference>
<evidence type="ECO:0000313" key="20">
    <source>
        <dbReference type="Proteomes" id="UP001238603"/>
    </source>
</evidence>
<evidence type="ECO:0000256" key="5">
    <source>
        <dbReference type="ARBA" id="ARBA00022645"/>
    </source>
</evidence>
<dbReference type="Gene3D" id="3.90.1310.10">
    <property type="entry name" value="Penicillin-binding protein 2a (Domain 2)"/>
    <property type="match status" value="1"/>
</dbReference>
<dbReference type="Gene3D" id="3.30.450.330">
    <property type="match status" value="1"/>
</dbReference>
<evidence type="ECO:0000256" key="11">
    <source>
        <dbReference type="ARBA" id="ARBA00022989"/>
    </source>
</evidence>
<evidence type="ECO:0000256" key="2">
    <source>
        <dbReference type="ARBA" id="ARBA00022475"/>
    </source>
</evidence>
<dbReference type="Gene3D" id="1.10.150.770">
    <property type="match status" value="1"/>
</dbReference>
<dbReference type="Pfam" id="PF03717">
    <property type="entry name" value="PBP_dimer"/>
    <property type="match status" value="1"/>
</dbReference>
<evidence type="ECO:0000256" key="8">
    <source>
        <dbReference type="ARBA" id="ARBA00022801"/>
    </source>
</evidence>
<dbReference type="PANTHER" id="PTHR30627:SF1">
    <property type="entry name" value="PEPTIDOGLYCAN D,D-TRANSPEPTIDASE FTSI"/>
    <property type="match status" value="1"/>
</dbReference>
<dbReference type="Pfam" id="PF00905">
    <property type="entry name" value="Transpeptidase"/>
    <property type="match status" value="1"/>
</dbReference>
<keyword evidence="4 16" id="KW-0132">Cell division</keyword>
<dbReference type="InterPro" id="IPR012338">
    <property type="entry name" value="Beta-lactam/transpept-like"/>
</dbReference>
<evidence type="ECO:0000313" key="19">
    <source>
        <dbReference type="EMBL" id="MDL5031813.1"/>
    </source>
</evidence>
<keyword evidence="9 16" id="KW-0133">Cell shape</keyword>
<comment type="pathway">
    <text evidence="16">Cell wall biogenesis; peptidoglycan biosynthesis.</text>
</comment>
<keyword evidence="8 16" id="KW-0378">Hydrolase</keyword>
<dbReference type="SUPFAM" id="SSF56519">
    <property type="entry name" value="Penicillin binding protein dimerisation domain"/>
    <property type="match status" value="1"/>
</dbReference>
<keyword evidence="15 16" id="KW-0961">Cell wall biogenesis/degradation</keyword>
<name>A0ABT7LG31_9BURK</name>